<evidence type="ECO:0000256" key="4">
    <source>
        <dbReference type="ARBA" id="ARBA00022679"/>
    </source>
</evidence>
<reference evidence="7" key="1">
    <citation type="journal article" date="2019" name="Int. J. Syst. Evol. Microbiol.">
        <title>The Global Catalogue of Microorganisms (GCM) 10K type strain sequencing project: providing services to taxonomists for standard genome sequencing and annotation.</title>
        <authorList>
            <consortium name="The Broad Institute Genomics Platform"/>
            <consortium name="The Broad Institute Genome Sequencing Center for Infectious Disease"/>
            <person name="Wu L."/>
            <person name="Ma J."/>
        </authorList>
    </citation>
    <scope>NUCLEOTIDE SEQUENCE [LARGE SCALE GENOMIC DNA]</scope>
    <source>
        <strain evidence="7">CGMCC 1.18439</strain>
    </source>
</reference>
<name>A0ABQ3KBF9_9DEIO</name>
<dbReference type="Pfam" id="PF02548">
    <property type="entry name" value="Pantoate_transf"/>
    <property type="match status" value="1"/>
</dbReference>
<keyword evidence="7" id="KW-1185">Reference proteome</keyword>
<evidence type="ECO:0000256" key="2">
    <source>
        <dbReference type="ARBA" id="ARBA00011424"/>
    </source>
</evidence>
<evidence type="ECO:0000256" key="3">
    <source>
        <dbReference type="ARBA" id="ARBA00022655"/>
    </source>
</evidence>
<sequence length="280" mass="29109">MSDASPRKKLSLPQLMSPAAPLVMVTAYDHAQARHAEGAGVDLILVGDSLGNVVLGYESTAQVTLGDMLHHARAVRRGAPQTFMVVDLPFGTYQLGPEEAIRAAVTLVQEAGADAVKLEGATPNELACVQRLTAAGIPVMGHVGLLPQTATAQGGLKVQGKDEASARLALDGAAALAEAGAFSVVLEAIPAALAALITERVQIPTIGIGAGVGCDGQVLVYHDILGVYEGPVMKMVRRYAEVGQLSREGLSAYAADVRARQFPSEANSFSMADGVLERLY</sequence>
<dbReference type="InterPro" id="IPR040442">
    <property type="entry name" value="Pyrv_kinase-like_dom_sf"/>
</dbReference>
<feature type="binding site" evidence="5">
    <location>
        <position position="87"/>
    </location>
    <ligand>
        <name>3-methyl-2-oxobutanoate</name>
        <dbReference type="ChEBI" id="CHEBI:11851"/>
    </ligand>
</feature>
<feature type="binding site" evidence="5">
    <location>
        <begin position="48"/>
        <end position="49"/>
    </location>
    <ligand>
        <name>3-methyl-2-oxobutanoate</name>
        <dbReference type="ChEBI" id="CHEBI:11851"/>
    </ligand>
</feature>
<comment type="catalytic activity">
    <reaction evidence="5">
        <text>(6R)-5,10-methylene-5,6,7,8-tetrahydrofolate + 3-methyl-2-oxobutanoate + H2O = 2-dehydropantoate + (6S)-5,6,7,8-tetrahydrofolate</text>
        <dbReference type="Rhea" id="RHEA:11824"/>
        <dbReference type="ChEBI" id="CHEBI:11561"/>
        <dbReference type="ChEBI" id="CHEBI:11851"/>
        <dbReference type="ChEBI" id="CHEBI:15377"/>
        <dbReference type="ChEBI" id="CHEBI:15636"/>
        <dbReference type="ChEBI" id="CHEBI:57453"/>
        <dbReference type="EC" id="2.1.2.11"/>
    </reaction>
</comment>
<dbReference type="PANTHER" id="PTHR20881">
    <property type="entry name" value="3-METHYL-2-OXOBUTANOATE HYDROXYMETHYLTRANSFERASE"/>
    <property type="match status" value="1"/>
</dbReference>
<evidence type="ECO:0000313" key="6">
    <source>
        <dbReference type="EMBL" id="GHG08092.1"/>
    </source>
</evidence>
<dbReference type="PANTHER" id="PTHR20881:SF0">
    <property type="entry name" value="3-METHYL-2-OXOBUTANOATE HYDROXYMETHYLTRANSFERASE"/>
    <property type="match status" value="1"/>
</dbReference>
<keyword evidence="5" id="KW-0479">Metal-binding</keyword>
<evidence type="ECO:0000256" key="5">
    <source>
        <dbReference type="HAMAP-Rule" id="MF_00156"/>
    </source>
</evidence>
<comment type="caution">
    <text evidence="6">The sequence shown here is derived from an EMBL/GenBank/DDBJ whole genome shotgun (WGS) entry which is preliminary data.</text>
</comment>
<comment type="subunit">
    <text evidence="2 5">Homodecamer; pentamer of dimers.</text>
</comment>
<comment type="subcellular location">
    <subcellularLocation>
        <location evidence="5">Cytoplasm</location>
    </subcellularLocation>
</comment>
<protein>
    <recommendedName>
        <fullName evidence="5">3-methyl-2-oxobutanoate hydroxymethyltransferase</fullName>
        <ecNumber evidence="5">2.1.2.11</ecNumber>
    </recommendedName>
    <alternativeName>
        <fullName evidence="5">Ketopantoate hydroxymethyltransferase</fullName>
        <shortName evidence="5">KPHMT</shortName>
    </alternativeName>
</protein>
<keyword evidence="5" id="KW-0460">Magnesium</keyword>
<dbReference type="SUPFAM" id="SSF51621">
    <property type="entry name" value="Phosphoenolpyruvate/pyruvate domain"/>
    <property type="match status" value="1"/>
</dbReference>
<accession>A0ABQ3KBF9</accession>
<comment type="cofactor">
    <cofactor evidence="5">
        <name>Mg(2+)</name>
        <dbReference type="ChEBI" id="CHEBI:18420"/>
    </cofactor>
    <text evidence="5">Binds 1 Mg(2+) ion per subunit.</text>
</comment>
<feature type="binding site" evidence="5">
    <location>
        <position position="87"/>
    </location>
    <ligand>
        <name>Mg(2+)</name>
        <dbReference type="ChEBI" id="CHEBI:18420"/>
    </ligand>
</feature>
<feature type="binding site" evidence="5">
    <location>
        <position position="48"/>
    </location>
    <ligand>
        <name>Mg(2+)</name>
        <dbReference type="ChEBI" id="CHEBI:18420"/>
    </ligand>
</feature>
<dbReference type="InterPro" id="IPR003700">
    <property type="entry name" value="Pantoate_hydroxy_MeTrfase"/>
</dbReference>
<keyword evidence="3 5" id="KW-0566">Pantothenate biosynthesis</keyword>
<dbReference type="HAMAP" id="MF_00156">
    <property type="entry name" value="PanB"/>
    <property type="match status" value="1"/>
</dbReference>
<evidence type="ECO:0000313" key="7">
    <source>
        <dbReference type="Proteomes" id="UP000632154"/>
    </source>
</evidence>
<dbReference type="InterPro" id="IPR015813">
    <property type="entry name" value="Pyrv/PenolPyrv_kinase-like_dom"/>
</dbReference>
<dbReference type="EMBL" id="BNAL01000030">
    <property type="protein sequence ID" value="GHG08092.1"/>
    <property type="molecule type" value="Genomic_DNA"/>
</dbReference>
<proteinExistence type="inferred from homology"/>
<keyword evidence="5" id="KW-0963">Cytoplasm</keyword>
<dbReference type="PIRSF" id="PIRSF000388">
    <property type="entry name" value="Pantoate_hydroxy_MeTrfase"/>
    <property type="match status" value="1"/>
</dbReference>
<comment type="similarity">
    <text evidence="1 5">Belongs to the PanB family.</text>
</comment>
<comment type="pathway">
    <text evidence="5">Cofactor biosynthesis; (R)-pantothenate biosynthesis; (R)-pantoate from 3-methyl-2-oxobutanoate: step 1/2.</text>
</comment>
<comment type="function">
    <text evidence="5">Catalyzes the reversible reaction in which hydroxymethyl group from 5,10-methylenetetrahydrofolate is transferred onto alpha-ketoisovalerate to form ketopantoate.</text>
</comment>
<dbReference type="EC" id="2.1.2.11" evidence="5"/>
<dbReference type="Gene3D" id="3.20.20.60">
    <property type="entry name" value="Phosphoenolpyruvate-binding domains"/>
    <property type="match status" value="1"/>
</dbReference>
<evidence type="ECO:0000256" key="1">
    <source>
        <dbReference type="ARBA" id="ARBA00008676"/>
    </source>
</evidence>
<feature type="binding site" evidence="5">
    <location>
        <position position="119"/>
    </location>
    <ligand>
        <name>Mg(2+)</name>
        <dbReference type="ChEBI" id="CHEBI:18420"/>
    </ligand>
</feature>
<feature type="active site" description="Proton acceptor" evidence="5">
    <location>
        <position position="187"/>
    </location>
</feature>
<dbReference type="Proteomes" id="UP000632154">
    <property type="component" value="Unassembled WGS sequence"/>
</dbReference>
<organism evidence="6 7">
    <name type="scientific">Deinococcus piscis</name>
    <dbReference type="NCBI Taxonomy" id="394230"/>
    <lineage>
        <taxon>Bacteria</taxon>
        <taxon>Thermotogati</taxon>
        <taxon>Deinococcota</taxon>
        <taxon>Deinococci</taxon>
        <taxon>Deinococcales</taxon>
        <taxon>Deinococcaceae</taxon>
        <taxon>Deinococcus</taxon>
    </lineage>
</organism>
<dbReference type="NCBIfam" id="NF001452">
    <property type="entry name" value="PRK00311.1"/>
    <property type="match status" value="1"/>
</dbReference>
<keyword evidence="4 5" id="KW-0808">Transferase</keyword>
<dbReference type="CDD" id="cd06557">
    <property type="entry name" value="KPHMT-like"/>
    <property type="match status" value="1"/>
</dbReference>
<gene>
    <name evidence="5 6" type="primary">panB</name>
    <name evidence="6" type="ORF">GCM10017783_20840</name>
</gene>
<feature type="binding site" evidence="5">
    <location>
        <position position="117"/>
    </location>
    <ligand>
        <name>3-methyl-2-oxobutanoate</name>
        <dbReference type="ChEBI" id="CHEBI:11851"/>
    </ligand>
</feature>
<dbReference type="NCBIfam" id="TIGR00222">
    <property type="entry name" value="panB"/>
    <property type="match status" value="1"/>
</dbReference>
<dbReference type="RefSeq" id="WP_189643685.1">
    <property type="nucleotide sequence ID" value="NZ_BNAL01000030.1"/>
</dbReference>